<dbReference type="AlphaFoldDB" id="A0AAN7W3Y9"/>
<accession>A0AAN7W3Y9</accession>
<name>A0AAN7W3Y9_9SACH</name>
<dbReference type="Proteomes" id="UP001306508">
    <property type="component" value="Unassembled WGS sequence"/>
</dbReference>
<keyword evidence="3" id="KW-1185">Reference proteome</keyword>
<reference evidence="3" key="1">
    <citation type="submission" date="2023-07" db="EMBL/GenBank/DDBJ databases">
        <title>A draft genome of Kazachstania heterogenica Y-27499.</title>
        <authorList>
            <person name="Donic C."/>
            <person name="Kralova J.S."/>
            <person name="Fidel L."/>
            <person name="Ben-Dor S."/>
            <person name="Jung S."/>
        </authorList>
    </citation>
    <scope>NUCLEOTIDE SEQUENCE [LARGE SCALE GENOMIC DNA]</scope>
    <source>
        <strain evidence="3">Y27499</strain>
    </source>
</reference>
<keyword evidence="1" id="KW-0472">Membrane</keyword>
<evidence type="ECO:0000256" key="1">
    <source>
        <dbReference type="SAM" id="Phobius"/>
    </source>
</evidence>
<organism evidence="2 3">
    <name type="scientific">Arxiozyma heterogenica</name>
    <dbReference type="NCBI Taxonomy" id="278026"/>
    <lineage>
        <taxon>Eukaryota</taxon>
        <taxon>Fungi</taxon>
        <taxon>Dikarya</taxon>
        <taxon>Ascomycota</taxon>
        <taxon>Saccharomycotina</taxon>
        <taxon>Saccharomycetes</taxon>
        <taxon>Saccharomycetales</taxon>
        <taxon>Saccharomycetaceae</taxon>
        <taxon>Arxiozyma</taxon>
    </lineage>
</organism>
<evidence type="ECO:0000313" key="3">
    <source>
        <dbReference type="Proteomes" id="UP001306508"/>
    </source>
</evidence>
<feature type="transmembrane region" description="Helical" evidence="1">
    <location>
        <begin position="316"/>
        <end position="338"/>
    </location>
</feature>
<gene>
    <name evidence="2" type="ORF">RI543_001801</name>
</gene>
<keyword evidence="1" id="KW-0812">Transmembrane</keyword>
<sequence length="358" mass="42465">MLLFLKNTLKQYLFGPNLLGDSKGFLFQDSMPFDELKKKLPEMFKITSGPNELCPQCRKDIISSIKMNIISQSYIYYMYDQVLNYVEGVFFIPLSFIFLANPLACLLEIGLWQFRCIFPESQLRYILNIETTKSLDVYFKSFKGISSIVNENKFIIIGLPIYLFSIVKNTFFQWPVIDMISYYWMRCIGFRLISYQEHGVNLQLLKKCFKYTDWLVWGYCMLDKYIYKYITPKYIKQSIKEDATDIRDRKIKFSKYFVRLDEGYSFQLTKAFVWPWLGKWAGKLISLTYVNVKRYFNLRDIDIVPGFYASPDEYEMIFNLLGMGIIGLSGSILSWTSWKNRYERRLKTEALADKIVKE</sequence>
<proteinExistence type="predicted"/>
<protein>
    <submittedName>
        <fullName evidence="2">Uncharacterized protein</fullName>
    </submittedName>
</protein>
<comment type="caution">
    <text evidence="2">The sequence shown here is derived from an EMBL/GenBank/DDBJ whole genome shotgun (WGS) entry which is preliminary data.</text>
</comment>
<dbReference type="EMBL" id="JAWIZZ010000040">
    <property type="protein sequence ID" value="KAK5780679.1"/>
    <property type="molecule type" value="Genomic_DNA"/>
</dbReference>
<keyword evidence="1" id="KW-1133">Transmembrane helix</keyword>
<evidence type="ECO:0000313" key="2">
    <source>
        <dbReference type="EMBL" id="KAK5780679.1"/>
    </source>
</evidence>